<organism evidence="2 3">
    <name type="scientific">Cricetulus griseus</name>
    <name type="common">Chinese hamster</name>
    <name type="synonym">Cricetulus barabensis griseus</name>
    <dbReference type="NCBI Taxonomy" id="10029"/>
    <lineage>
        <taxon>Eukaryota</taxon>
        <taxon>Metazoa</taxon>
        <taxon>Chordata</taxon>
        <taxon>Craniata</taxon>
        <taxon>Vertebrata</taxon>
        <taxon>Euteleostomi</taxon>
        <taxon>Mammalia</taxon>
        <taxon>Eutheria</taxon>
        <taxon>Euarchontoglires</taxon>
        <taxon>Glires</taxon>
        <taxon>Rodentia</taxon>
        <taxon>Myomorpha</taxon>
        <taxon>Muroidea</taxon>
        <taxon>Cricetidae</taxon>
        <taxon>Cricetinae</taxon>
        <taxon>Cricetulus</taxon>
    </lineage>
</organism>
<evidence type="ECO:0000256" key="1">
    <source>
        <dbReference type="SAM" id="MobiDB-lite"/>
    </source>
</evidence>
<dbReference type="AlphaFoldDB" id="G3GZ61"/>
<reference evidence="3" key="1">
    <citation type="journal article" date="2011" name="Nat. Biotechnol.">
        <title>The genomic sequence of the Chinese hamster ovary (CHO)-K1 cell line.</title>
        <authorList>
            <person name="Xu X."/>
            <person name="Nagarajan H."/>
            <person name="Lewis N.E."/>
            <person name="Pan S."/>
            <person name="Cai Z."/>
            <person name="Liu X."/>
            <person name="Chen W."/>
            <person name="Xie M."/>
            <person name="Wang W."/>
            <person name="Hammond S."/>
            <person name="Andersen M.R."/>
            <person name="Neff N."/>
            <person name="Passarelli B."/>
            <person name="Koh W."/>
            <person name="Fan H.C."/>
            <person name="Wang J."/>
            <person name="Gui Y."/>
            <person name="Lee K.H."/>
            <person name="Betenbaugh M.J."/>
            <person name="Quake S.R."/>
            <person name="Famili I."/>
            <person name="Palsson B.O."/>
            <person name="Wang J."/>
        </authorList>
    </citation>
    <scope>NUCLEOTIDE SEQUENCE [LARGE SCALE GENOMIC DNA]</scope>
    <source>
        <strain evidence="3">CHO K1 cell line</strain>
    </source>
</reference>
<protein>
    <submittedName>
        <fullName evidence="2">Uncharacterized protein</fullName>
    </submittedName>
</protein>
<dbReference type="InParanoid" id="G3GZ61"/>
<name>G3GZ61_CRIGR</name>
<dbReference type="Proteomes" id="UP000001075">
    <property type="component" value="Unassembled WGS sequence"/>
</dbReference>
<feature type="region of interest" description="Disordered" evidence="1">
    <location>
        <begin position="43"/>
        <end position="64"/>
    </location>
</feature>
<evidence type="ECO:0000313" key="3">
    <source>
        <dbReference type="Proteomes" id="UP000001075"/>
    </source>
</evidence>
<proteinExistence type="predicted"/>
<dbReference type="EMBL" id="JH000073">
    <property type="protein sequence ID" value="EGV98188.1"/>
    <property type="molecule type" value="Genomic_DNA"/>
</dbReference>
<evidence type="ECO:0000313" key="2">
    <source>
        <dbReference type="EMBL" id="EGV98188.1"/>
    </source>
</evidence>
<sequence>MSNARVYVGNHKTQLTGSRNVAGLGCQAAATWLVGVWQESSEWGQRMAPTGKPQGRTSKLVGTKDVNASNSSDLLLPLPKQGLGVNLGVRRDTHR</sequence>
<gene>
    <name evidence="2" type="ORF">I79_003143</name>
</gene>
<accession>G3GZ61</accession>